<dbReference type="InterPro" id="IPR033379">
    <property type="entry name" value="Acid_Pase_AS"/>
</dbReference>
<dbReference type="InterPro" id="IPR029033">
    <property type="entry name" value="His_PPase_superfam"/>
</dbReference>
<accession>A0A8X7WSP1</accession>
<dbReference type="Proteomes" id="UP000886611">
    <property type="component" value="Unassembled WGS sequence"/>
</dbReference>
<keyword evidence="4" id="KW-1185">Reference proteome</keyword>
<feature type="chain" id="PRO_5036472894" evidence="2">
    <location>
        <begin position="32"/>
        <end position="416"/>
    </location>
</feature>
<evidence type="ECO:0000313" key="4">
    <source>
        <dbReference type="Proteomes" id="UP000886611"/>
    </source>
</evidence>
<evidence type="ECO:0000256" key="1">
    <source>
        <dbReference type="ARBA" id="ARBA00005375"/>
    </source>
</evidence>
<reference evidence="3 4" key="1">
    <citation type="journal article" date="2021" name="Cell">
        <title>Tracing the genetic footprints of vertebrate landing in non-teleost ray-finned fishes.</title>
        <authorList>
            <person name="Bi X."/>
            <person name="Wang K."/>
            <person name="Yang L."/>
            <person name="Pan H."/>
            <person name="Jiang H."/>
            <person name="Wei Q."/>
            <person name="Fang M."/>
            <person name="Yu H."/>
            <person name="Zhu C."/>
            <person name="Cai Y."/>
            <person name="He Y."/>
            <person name="Gan X."/>
            <person name="Zeng H."/>
            <person name="Yu D."/>
            <person name="Zhu Y."/>
            <person name="Jiang H."/>
            <person name="Qiu Q."/>
            <person name="Yang H."/>
            <person name="Zhang Y.E."/>
            <person name="Wang W."/>
            <person name="Zhu M."/>
            <person name="He S."/>
            <person name="Zhang G."/>
        </authorList>
    </citation>
    <scope>NUCLEOTIDE SEQUENCE [LARGE SCALE GENOMIC DNA]</scope>
    <source>
        <strain evidence="3">Bchr_013</strain>
    </source>
</reference>
<feature type="signal peptide" evidence="2">
    <location>
        <begin position="1"/>
        <end position="31"/>
    </location>
</feature>
<evidence type="ECO:0000256" key="2">
    <source>
        <dbReference type="SAM" id="SignalP"/>
    </source>
</evidence>
<dbReference type="GO" id="GO:0048168">
    <property type="term" value="P:regulation of neuronal synaptic plasticity"/>
    <property type="evidence" value="ECO:0007669"/>
    <property type="project" value="TreeGrafter"/>
</dbReference>
<dbReference type="GO" id="GO:0120154">
    <property type="term" value="P:negative regulation of ERBB4 signaling pathway"/>
    <property type="evidence" value="ECO:0007669"/>
    <property type="project" value="TreeGrafter"/>
</dbReference>
<dbReference type="Pfam" id="PF00328">
    <property type="entry name" value="His_Phos_2"/>
    <property type="match status" value="2"/>
</dbReference>
<dbReference type="EMBL" id="JAATIS010009265">
    <property type="protein sequence ID" value="KAG2455325.1"/>
    <property type="molecule type" value="Genomic_DNA"/>
</dbReference>
<dbReference type="PROSITE" id="PS00616">
    <property type="entry name" value="HIS_ACID_PHOSPHAT_1"/>
    <property type="match status" value="1"/>
</dbReference>
<dbReference type="GO" id="GO:0003993">
    <property type="term" value="F:acid phosphatase activity"/>
    <property type="evidence" value="ECO:0007669"/>
    <property type="project" value="TreeGrafter"/>
</dbReference>
<dbReference type="GO" id="GO:0007040">
    <property type="term" value="P:lysosome organization"/>
    <property type="evidence" value="ECO:0007669"/>
    <property type="project" value="TreeGrafter"/>
</dbReference>
<dbReference type="GO" id="GO:0004725">
    <property type="term" value="F:protein tyrosine phosphatase activity"/>
    <property type="evidence" value="ECO:0007669"/>
    <property type="project" value="TreeGrafter"/>
</dbReference>
<dbReference type="AlphaFoldDB" id="A0A8X7WSP1"/>
<dbReference type="GO" id="GO:0005764">
    <property type="term" value="C:lysosome"/>
    <property type="evidence" value="ECO:0007669"/>
    <property type="project" value="TreeGrafter"/>
</dbReference>
<organism evidence="3 4">
    <name type="scientific">Polypterus senegalus</name>
    <name type="common">Senegal bichir</name>
    <dbReference type="NCBI Taxonomy" id="55291"/>
    <lineage>
        <taxon>Eukaryota</taxon>
        <taxon>Metazoa</taxon>
        <taxon>Chordata</taxon>
        <taxon>Craniata</taxon>
        <taxon>Vertebrata</taxon>
        <taxon>Euteleostomi</taxon>
        <taxon>Actinopterygii</taxon>
        <taxon>Polypteriformes</taxon>
        <taxon>Polypteridae</taxon>
        <taxon>Polypterus</taxon>
    </lineage>
</organism>
<dbReference type="Gene3D" id="3.40.50.1240">
    <property type="entry name" value="Phosphoglycerate mutase-like"/>
    <property type="match status" value="2"/>
</dbReference>
<dbReference type="PANTHER" id="PTHR11567">
    <property type="entry name" value="ACID PHOSPHATASE-RELATED"/>
    <property type="match status" value="1"/>
</dbReference>
<protein>
    <submittedName>
        <fullName evidence="3">PPAT phosphatase</fullName>
    </submittedName>
</protein>
<comment type="caution">
    <text evidence="3">The sequence shown here is derived from an EMBL/GenBank/DDBJ whole genome shotgun (WGS) entry which is preliminary data.</text>
</comment>
<dbReference type="InterPro" id="IPR000560">
    <property type="entry name" value="His_Pase_clade-2"/>
</dbReference>
<proteinExistence type="inferred from homology"/>
<dbReference type="PROSITE" id="PS00778">
    <property type="entry name" value="HIS_ACID_PHOSPHAT_2"/>
    <property type="match status" value="1"/>
</dbReference>
<comment type="similarity">
    <text evidence="1">Belongs to the histidine acid phosphatase family.</text>
</comment>
<feature type="non-terminal residue" evidence="3">
    <location>
        <position position="416"/>
    </location>
</feature>
<dbReference type="GO" id="GO:0045211">
    <property type="term" value="C:postsynaptic membrane"/>
    <property type="evidence" value="ECO:0007669"/>
    <property type="project" value="TreeGrafter"/>
</dbReference>
<evidence type="ECO:0000313" key="3">
    <source>
        <dbReference type="EMBL" id="KAG2455325.1"/>
    </source>
</evidence>
<dbReference type="SUPFAM" id="SSF53254">
    <property type="entry name" value="Phosphoglycerate mutase-like"/>
    <property type="match status" value="1"/>
</dbReference>
<dbReference type="InterPro" id="IPR050645">
    <property type="entry name" value="Histidine_acid_phosphatase"/>
</dbReference>
<keyword evidence="2" id="KW-0732">Signal</keyword>
<sequence>MRGCDSKVRVLFSATALWMIVLSGQHSKAEARVLKLVIAVFRHGDRSPIEAYPTDPHKESVWPQGFGQLTELGMKQQYELGKYLKRRYTGFLSEDYNRKEVFVRSTDYDRTLMSAQANLAGLYPPKKSHPVSPGLTWQPIPVHTVPTTQDKLLKTPSKHCPRFRELMADTFKTDAYQQIIHSYKKSHNLTLPEWATTSVIATLEEIASFEVVSSIIHHRREEKARLAGGVLLDAILRNFSSAVKRASPLKLILYSAHDSTIITLHAALNIYNGRLPPYAACQLFEFYQEEDEQPRPLPPDSGPDCWEAGPFIPHPEVFQVPDQLVLIAPPGGADKPSIVVAGSAQHPLAATPSPNRAAVVDSMSHGATGEIEEGSTARETARAREGDARLKCIGKRCDIPCSGKWPQPTLWTSDSS</sequence>
<dbReference type="GO" id="GO:0030971">
    <property type="term" value="F:receptor tyrosine kinase binding"/>
    <property type="evidence" value="ECO:0007669"/>
    <property type="project" value="TreeGrafter"/>
</dbReference>
<dbReference type="PANTHER" id="PTHR11567:SF145">
    <property type="entry name" value="TESTICULAR ACID PHOSPHATASE"/>
    <property type="match status" value="1"/>
</dbReference>
<feature type="non-terminal residue" evidence="3">
    <location>
        <position position="1"/>
    </location>
</feature>
<name>A0A8X7WSP1_POLSE</name>
<dbReference type="CDD" id="cd07061">
    <property type="entry name" value="HP_HAP_like"/>
    <property type="match status" value="1"/>
</dbReference>
<gene>
    <name evidence="3" type="primary">Acp4</name>
    <name evidence="3" type="ORF">GTO96_0007502</name>
</gene>